<dbReference type="PROSITE" id="PS50835">
    <property type="entry name" value="IG_LIKE"/>
    <property type="match status" value="1"/>
</dbReference>
<dbReference type="Gene3D" id="3.10.320.10">
    <property type="entry name" value="Class II Histocompatibility Antigen, M Beta Chain, Chain B, domain 1"/>
    <property type="match status" value="1"/>
</dbReference>
<dbReference type="InterPro" id="IPR036179">
    <property type="entry name" value="Ig-like_dom_sf"/>
</dbReference>
<dbReference type="Proteomes" id="UP000812440">
    <property type="component" value="Chromosome 8_10"/>
</dbReference>
<protein>
    <recommendedName>
        <fullName evidence="4">Ig-like domain-containing protein</fullName>
    </recommendedName>
</protein>
<evidence type="ECO:0000256" key="1">
    <source>
        <dbReference type="ARBA" id="ARBA00004479"/>
    </source>
</evidence>
<reference evidence="5" key="1">
    <citation type="thesis" date="2020" institute="ProQuest LLC" country="789 East Eisenhower Parkway, Ann Arbor, MI, USA">
        <title>Comparative Genomics and Chromosome Evolution.</title>
        <authorList>
            <person name="Mudd A.B."/>
        </authorList>
    </citation>
    <scope>NUCLEOTIDE SEQUENCE</scope>
    <source>
        <strain evidence="5">Female2</strain>
        <tissue evidence="5">Blood</tissue>
    </source>
</reference>
<dbReference type="PANTHER" id="PTHR19944">
    <property type="entry name" value="MHC CLASS II-RELATED"/>
    <property type="match status" value="1"/>
</dbReference>
<evidence type="ECO:0000313" key="6">
    <source>
        <dbReference type="Proteomes" id="UP000812440"/>
    </source>
</evidence>
<dbReference type="SUPFAM" id="SSF48726">
    <property type="entry name" value="Immunoglobulin"/>
    <property type="match status" value="1"/>
</dbReference>
<name>A0A8T2JX30_9PIPI</name>
<keyword evidence="3" id="KW-1133">Transmembrane helix</keyword>
<gene>
    <name evidence="5" type="ORF">GDO86_015593</name>
</gene>
<dbReference type="Gene3D" id="2.60.40.10">
    <property type="entry name" value="Immunoglobulins"/>
    <property type="match status" value="1"/>
</dbReference>
<dbReference type="SMART" id="SM00407">
    <property type="entry name" value="IGc1"/>
    <property type="match status" value="1"/>
</dbReference>
<dbReference type="InterPro" id="IPR013783">
    <property type="entry name" value="Ig-like_fold"/>
</dbReference>
<dbReference type="AlphaFoldDB" id="A0A8T2JX30"/>
<keyword evidence="2" id="KW-0812">Transmembrane</keyword>
<keyword evidence="3" id="KW-0472">Membrane</keyword>
<dbReference type="InterPro" id="IPR007110">
    <property type="entry name" value="Ig-like_dom"/>
</dbReference>
<dbReference type="GO" id="GO:0042613">
    <property type="term" value="C:MHC class II protein complex"/>
    <property type="evidence" value="ECO:0007669"/>
    <property type="project" value="InterPro"/>
</dbReference>
<evidence type="ECO:0000256" key="3">
    <source>
        <dbReference type="ARBA" id="ARBA00022989"/>
    </source>
</evidence>
<dbReference type="InterPro" id="IPR003597">
    <property type="entry name" value="Ig_C1-set"/>
</dbReference>
<dbReference type="InterPro" id="IPR050160">
    <property type="entry name" value="MHC/Immunoglobulin"/>
</dbReference>
<dbReference type="OrthoDB" id="10043043at2759"/>
<keyword evidence="6" id="KW-1185">Reference proteome</keyword>
<dbReference type="InterPro" id="IPR014745">
    <property type="entry name" value="MHC_II_a/b_N"/>
</dbReference>
<proteinExistence type="predicted"/>
<dbReference type="EMBL" id="JAACNH010000003">
    <property type="protein sequence ID" value="KAG8448558.1"/>
    <property type="molecule type" value="Genomic_DNA"/>
</dbReference>
<evidence type="ECO:0000256" key="2">
    <source>
        <dbReference type="ARBA" id="ARBA00022692"/>
    </source>
</evidence>
<comment type="subcellular location">
    <subcellularLocation>
        <location evidence="1">Membrane</location>
        <topology evidence="1">Single-pass type I membrane protein</topology>
    </subcellularLocation>
</comment>
<sequence>MLLPTDRLRLVTVVDYDLQSKTFVPCYYCIEQIQNVAKKITFQLNTNPLMVTRMQQEQNKCQTQVKEFWESTMERTVQPSMKLFLPDMVHQDSIPKLVCHVWGFYPGDIVVTWLINDTVFVSNHTNAVPVGDWTYQIVALLDMRGSLHGNKYTCVVQHSSLKNLMFQDWCEYK</sequence>
<dbReference type="Pfam" id="PF07654">
    <property type="entry name" value="C1-set"/>
    <property type="match status" value="1"/>
</dbReference>
<feature type="domain" description="Ig-like" evidence="4">
    <location>
        <begin position="79"/>
        <end position="165"/>
    </location>
</feature>
<comment type="caution">
    <text evidence="5">The sequence shown here is derived from an EMBL/GenBank/DDBJ whole genome shotgun (WGS) entry which is preliminary data.</text>
</comment>
<evidence type="ECO:0000313" key="5">
    <source>
        <dbReference type="EMBL" id="KAG8448558.1"/>
    </source>
</evidence>
<dbReference type="GO" id="GO:0019882">
    <property type="term" value="P:antigen processing and presentation"/>
    <property type="evidence" value="ECO:0007669"/>
    <property type="project" value="InterPro"/>
</dbReference>
<accession>A0A8T2JX30</accession>
<dbReference type="PANTHER" id="PTHR19944:SF65">
    <property type="entry name" value="HLA CLASS II HISTOCOMPATIBILITY ANTIGEN, DM BETA CHAIN"/>
    <property type="match status" value="1"/>
</dbReference>
<dbReference type="GO" id="GO:0006955">
    <property type="term" value="P:immune response"/>
    <property type="evidence" value="ECO:0007669"/>
    <property type="project" value="InterPro"/>
</dbReference>
<organism evidence="5 6">
    <name type="scientific">Hymenochirus boettgeri</name>
    <name type="common">Congo dwarf clawed frog</name>
    <dbReference type="NCBI Taxonomy" id="247094"/>
    <lineage>
        <taxon>Eukaryota</taxon>
        <taxon>Metazoa</taxon>
        <taxon>Chordata</taxon>
        <taxon>Craniata</taxon>
        <taxon>Vertebrata</taxon>
        <taxon>Euteleostomi</taxon>
        <taxon>Amphibia</taxon>
        <taxon>Batrachia</taxon>
        <taxon>Anura</taxon>
        <taxon>Pipoidea</taxon>
        <taxon>Pipidae</taxon>
        <taxon>Pipinae</taxon>
        <taxon>Hymenochirus</taxon>
    </lineage>
</organism>
<evidence type="ECO:0000259" key="4">
    <source>
        <dbReference type="PROSITE" id="PS50835"/>
    </source>
</evidence>
<feature type="non-terminal residue" evidence="5">
    <location>
        <position position="173"/>
    </location>
</feature>